<protein>
    <submittedName>
        <fullName evidence="1">Uncharacterized protein</fullName>
    </submittedName>
</protein>
<proteinExistence type="predicted"/>
<comment type="caution">
    <text evidence="1">The sequence shown here is derived from an EMBL/GenBank/DDBJ whole genome shotgun (WGS) entry which is preliminary data.</text>
</comment>
<name>A0ACB7RSW5_HYAAI</name>
<keyword evidence="2" id="KW-1185">Reference proteome</keyword>
<evidence type="ECO:0000313" key="2">
    <source>
        <dbReference type="Proteomes" id="UP000821845"/>
    </source>
</evidence>
<reference evidence="1" key="1">
    <citation type="submission" date="2020-05" db="EMBL/GenBank/DDBJ databases">
        <title>Large-scale comparative analyses of tick genomes elucidate their genetic diversity and vector capacities.</title>
        <authorList>
            <person name="Jia N."/>
            <person name="Wang J."/>
            <person name="Shi W."/>
            <person name="Du L."/>
            <person name="Sun Y."/>
            <person name="Zhan W."/>
            <person name="Jiang J."/>
            <person name="Wang Q."/>
            <person name="Zhang B."/>
            <person name="Ji P."/>
            <person name="Sakyi L.B."/>
            <person name="Cui X."/>
            <person name="Yuan T."/>
            <person name="Jiang B."/>
            <person name="Yang W."/>
            <person name="Lam T.T.-Y."/>
            <person name="Chang Q."/>
            <person name="Ding S."/>
            <person name="Wang X."/>
            <person name="Zhu J."/>
            <person name="Ruan X."/>
            <person name="Zhao L."/>
            <person name="Wei J."/>
            <person name="Que T."/>
            <person name="Du C."/>
            <person name="Cheng J."/>
            <person name="Dai P."/>
            <person name="Han X."/>
            <person name="Huang E."/>
            <person name="Gao Y."/>
            <person name="Liu J."/>
            <person name="Shao H."/>
            <person name="Ye R."/>
            <person name="Li L."/>
            <person name="Wei W."/>
            <person name="Wang X."/>
            <person name="Wang C."/>
            <person name="Yang T."/>
            <person name="Huo Q."/>
            <person name="Li W."/>
            <person name="Guo W."/>
            <person name="Chen H."/>
            <person name="Zhou L."/>
            <person name="Ni X."/>
            <person name="Tian J."/>
            <person name="Zhou Y."/>
            <person name="Sheng Y."/>
            <person name="Liu T."/>
            <person name="Pan Y."/>
            <person name="Xia L."/>
            <person name="Li J."/>
            <person name="Zhao F."/>
            <person name="Cao W."/>
        </authorList>
    </citation>
    <scope>NUCLEOTIDE SEQUENCE</scope>
    <source>
        <strain evidence="1">Hyas-2018</strain>
    </source>
</reference>
<dbReference type="Proteomes" id="UP000821845">
    <property type="component" value="Chromosome 7"/>
</dbReference>
<evidence type="ECO:0000313" key="1">
    <source>
        <dbReference type="EMBL" id="KAH6925786.1"/>
    </source>
</evidence>
<dbReference type="EMBL" id="CM023487">
    <property type="protein sequence ID" value="KAH6925786.1"/>
    <property type="molecule type" value="Genomic_DNA"/>
</dbReference>
<organism evidence="1 2">
    <name type="scientific">Hyalomma asiaticum</name>
    <name type="common">Tick</name>
    <dbReference type="NCBI Taxonomy" id="266040"/>
    <lineage>
        <taxon>Eukaryota</taxon>
        <taxon>Metazoa</taxon>
        <taxon>Ecdysozoa</taxon>
        <taxon>Arthropoda</taxon>
        <taxon>Chelicerata</taxon>
        <taxon>Arachnida</taxon>
        <taxon>Acari</taxon>
        <taxon>Parasitiformes</taxon>
        <taxon>Ixodida</taxon>
        <taxon>Ixodoidea</taxon>
        <taxon>Ixodidae</taxon>
        <taxon>Hyalomminae</taxon>
        <taxon>Hyalomma</taxon>
    </lineage>
</organism>
<gene>
    <name evidence="1" type="ORF">HPB50_009880</name>
</gene>
<accession>A0ACB7RSW5</accession>
<sequence length="290" mass="33550">MPPSGASRVGASSGTANRVQFNPAIDLEMLSYVRNANTFRDQKEWTHIAAKMQDLTRQSFTSRTVRERTYLLLGRFIAKDRVALRKSGTEEEYGQREALLQEILDLARESGVKIPVPRKANAVSAQQPEKSRNCPTVAAARHSAALARDAAAEHYIAGNTVGDASKRRNQKDVNYAFLEKRMRHDLLMKEKDFALESRRLSHEEERLVWEKERTVNEGRLVALLDDTRRQLAEQWAEERRLRAEEREKERRERAEEREMVRKERVEERALAAAQQESLTRIIEKELSRIK</sequence>